<evidence type="ECO:0000313" key="4">
    <source>
        <dbReference type="Proteomes" id="UP001153714"/>
    </source>
</evidence>
<dbReference type="Proteomes" id="UP001153714">
    <property type="component" value="Chromosome 6"/>
</dbReference>
<dbReference type="OrthoDB" id="5418055at2759"/>
<organism evidence="3 4">
    <name type="scientific">Diatraea saccharalis</name>
    <name type="common">sugarcane borer</name>
    <dbReference type="NCBI Taxonomy" id="40085"/>
    <lineage>
        <taxon>Eukaryota</taxon>
        <taxon>Metazoa</taxon>
        <taxon>Ecdysozoa</taxon>
        <taxon>Arthropoda</taxon>
        <taxon>Hexapoda</taxon>
        <taxon>Insecta</taxon>
        <taxon>Pterygota</taxon>
        <taxon>Neoptera</taxon>
        <taxon>Endopterygota</taxon>
        <taxon>Lepidoptera</taxon>
        <taxon>Glossata</taxon>
        <taxon>Ditrysia</taxon>
        <taxon>Pyraloidea</taxon>
        <taxon>Crambidae</taxon>
        <taxon>Crambinae</taxon>
        <taxon>Diatraea</taxon>
    </lineage>
</organism>
<feature type="region of interest" description="Disordered" evidence="1">
    <location>
        <begin position="78"/>
        <end position="188"/>
    </location>
</feature>
<keyword evidence="4" id="KW-1185">Reference proteome</keyword>
<feature type="compositionally biased region" description="Polar residues" evidence="1">
    <location>
        <begin position="600"/>
        <end position="614"/>
    </location>
</feature>
<feature type="compositionally biased region" description="Basic and acidic residues" evidence="1">
    <location>
        <begin position="117"/>
        <end position="126"/>
    </location>
</feature>
<feature type="compositionally biased region" description="Basic and acidic residues" evidence="1">
    <location>
        <begin position="99"/>
        <end position="110"/>
    </location>
</feature>
<proteinExistence type="predicted"/>
<reference evidence="3" key="2">
    <citation type="submission" date="2022-10" db="EMBL/GenBank/DDBJ databases">
        <authorList>
            <consortium name="ENA_rothamsted_submissions"/>
            <consortium name="culmorum"/>
            <person name="King R."/>
        </authorList>
    </citation>
    <scope>NUCLEOTIDE SEQUENCE</scope>
</reference>
<reference evidence="3" key="1">
    <citation type="submission" date="2021-12" db="EMBL/GenBank/DDBJ databases">
        <authorList>
            <person name="King R."/>
        </authorList>
    </citation>
    <scope>NUCLEOTIDE SEQUENCE</scope>
</reference>
<accession>A0A9N9RD28</accession>
<feature type="compositionally biased region" description="Polar residues" evidence="1">
    <location>
        <begin position="747"/>
        <end position="762"/>
    </location>
</feature>
<feature type="chain" id="PRO_5040472876" evidence="2">
    <location>
        <begin position="18"/>
        <end position="838"/>
    </location>
</feature>
<feature type="compositionally biased region" description="Gly residues" evidence="1">
    <location>
        <begin position="332"/>
        <end position="350"/>
    </location>
</feature>
<protein>
    <submittedName>
        <fullName evidence="3">Uncharacterized protein</fullName>
    </submittedName>
</protein>
<dbReference type="AlphaFoldDB" id="A0A9N9RD28"/>
<evidence type="ECO:0000256" key="1">
    <source>
        <dbReference type="SAM" id="MobiDB-lite"/>
    </source>
</evidence>
<feature type="region of interest" description="Disordered" evidence="1">
    <location>
        <begin position="234"/>
        <end position="781"/>
    </location>
</feature>
<feature type="region of interest" description="Disordered" evidence="1">
    <location>
        <begin position="810"/>
        <end position="838"/>
    </location>
</feature>
<feature type="compositionally biased region" description="Low complexity" evidence="1">
    <location>
        <begin position="284"/>
        <end position="301"/>
    </location>
</feature>
<name>A0A9N9RD28_9NEOP</name>
<feature type="compositionally biased region" description="Polar residues" evidence="1">
    <location>
        <begin position="503"/>
        <end position="528"/>
    </location>
</feature>
<feature type="compositionally biased region" description="Polar residues" evidence="1">
    <location>
        <begin position="353"/>
        <end position="408"/>
    </location>
</feature>
<feature type="signal peptide" evidence="2">
    <location>
        <begin position="1"/>
        <end position="17"/>
    </location>
</feature>
<evidence type="ECO:0000313" key="3">
    <source>
        <dbReference type="EMBL" id="CAG9794331.1"/>
    </source>
</evidence>
<evidence type="ECO:0000256" key="2">
    <source>
        <dbReference type="SAM" id="SignalP"/>
    </source>
</evidence>
<feature type="compositionally biased region" description="Basic and acidic residues" evidence="1">
    <location>
        <begin position="626"/>
        <end position="637"/>
    </location>
</feature>
<gene>
    <name evidence="3" type="ORF">DIATSA_LOCUS11718</name>
</gene>
<feature type="compositionally biased region" description="Basic and acidic residues" evidence="1">
    <location>
        <begin position="139"/>
        <end position="150"/>
    </location>
</feature>
<sequence length="838" mass="94559">MLCLLTLCPVLLVAVQTLTIDSQLGTSIEVPTFRVGAKGNATCNLSNISEKELKERNLLMRHPDYDVYVRRFQCEQAPPSPLQPQFDDPGDGPVHRPVFRPDEEDRRPLDDYLSDSRPFESIRPDLIKPIPPYRPPYHNHLDNDRPDDYNSQKPVFDDPPSYGSHKPIDIPYKPQPQKPNPIESYRPDPYDELNFQGPYKPTRPLNQGYWRPNTHHNTFDTYGLEKPTYQYFVRPNRKPRPHDSEYDKFGYPTKPDPYGVSRPIYPNGPQDYRPNPSRPYDKPSYNYNSQYASNYGQSNYQDNSVYVEIYDPPRPYKPPKKPQNDKPNYGTSQGGYGQNYGYGDQGGTGYGSHTSHNSFTQSQSSHYGQGTITEIVNHNRPSNNGYGQSSPYGGTPNTGYGSQSNSYGSEKPEINKPSYQNSQGYYGSSQASYGSTSSESSYGSSHSHSSSKPSYSSLSNIGYETNTHKPNHDINYGSFDGNQGYGSQGNYVSKPSYTGYAEQHNSQSYGVSQGSYEVNRPIYNNNKPDYNRPDKPLYDSYRPIYENHRPSYSIDKPTYGNRPYDDDRPSYGNERPSYGNKPINDKPAYGSDRPFGNKPSYENDSPSYGNNKPSYGNDRPSYGGKPVKDKPAYDHRPSYGSKPVNDKPAYDNRPSYGNKPVNDKPAYDNRPSYGNKPVNDKPAYDDTPSYGNEPVNNKPTYDDRPSYGGKPVNNKPINNDRPSYGNDGPSYDINRPDPPSYNRPSDIESSGYGSQNNESPNDYKQHKPNYGSPNQTDYNRPDVKPVFEYEFEKPNNVPSYIVRPGGEVVTSRPVSVGDYGGRPPYGRDPGHGVSFKGK</sequence>
<dbReference type="EMBL" id="OU893337">
    <property type="protein sequence ID" value="CAG9794331.1"/>
    <property type="molecule type" value="Genomic_DNA"/>
</dbReference>
<feature type="compositionally biased region" description="Low complexity" evidence="1">
    <location>
        <begin position="418"/>
        <end position="459"/>
    </location>
</feature>
<keyword evidence="2" id="KW-0732">Signal</keyword>